<evidence type="ECO:0000313" key="3">
    <source>
        <dbReference type="EMBL" id="QPS83479.1"/>
    </source>
</evidence>
<gene>
    <name evidence="3" type="ORF">I6G47_10590</name>
    <name evidence="2" type="ORF">I6G47_16270</name>
</gene>
<dbReference type="KEGG" id="dla:I6G47_10590"/>
<reference evidence="2 4" key="1">
    <citation type="submission" date="2020-12" db="EMBL/GenBank/DDBJ databases">
        <title>FDA dAtabase for Regulatory Grade micrObial Sequences (FDA-ARGOS): Supporting development and validation of Infectious Disease Dx tests.</title>
        <authorList>
            <person name="Sproer C."/>
            <person name="Gronow S."/>
            <person name="Severitt S."/>
            <person name="Schroder I."/>
            <person name="Tallon L."/>
            <person name="Sadzewicz L."/>
            <person name="Zhao X."/>
            <person name="Boylan J."/>
            <person name="Ott S."/>
            <person name="Bowen H."/>
            <person name="Vavikolanu K."/>
            <person name="Mehta A."/>
            <person name="Aluvathingal J."/>
            <person name="Nadendla S."/>
            <person name="Lowell S."/>
            <person name="Myers T."/>
            <person name="Yan Y."/>
            <person name="Sichtig H."/>
        </authorList>
    </citation>
    <scope>NUCLEOTIDE SEQUENCE [LARGE SCALE GENOMIC DNA]</scope>
    <source>
        <strain evidence="2 4">FDAARGOS_890</strain>
    </source>
</reference>
<sequence length="101" mass="11056">MTWQAHQLLAMANLAICLGIGWACICRLNSHVARVHKLARARYALLLAGAVASGLQPMLWNTWTTVGDTIFSACVLAGLLINVARWHGAGHPMRRSDDHEL</sequence>
<feature type="transmembrane region" description="Helical" evidence="1">
    <location>
        <begin position="41"/>
        <end position="60"/>
    </location>
</feature>
<name>A0A7T3DBW3_9BURK</name>
<keyword evidence="1" id="KW-1133">Transmembrane helix</keyword>
<keyword evidence="1" id="KW-0812">Transmembrane</keyword>
<evidence type="ECO:0000313" key="4">
    <source>
        <dbReference type="Proteomes" id="UP000595064"/>
    </source>
</evidence>
<keyword evidence="1" id="KW-0472">Membrane</keyword>
<proteinExistence type="predicted"/>
<feature type="transmembrane region" description="Helical" evidence="1">
    <location>
        <begin position="66"/>
        <end position="86"/>
    </location>
</feature>
<evidence type="ECO:0000256" key="1">
    <source>
        <dbReference type="SAM" id="Phobius"/>
    </source>
</evidence>
<dbReference type="EMBL" id="CP065748">
    <property type="protein sequence ID" value="QPS78589.1"/>
    <property type="molecule type" value="Genomic_DNA"/>
</dbReference>
<dbReference type="Proteomes" id="UP000595064">
    <property type="component" value="Chromosome"/>
</dbReference>
<keyword evidence="4" id="KW-1185">Reference proteome</keyword>
<dbReference type="EMBL" id="CP065748">
    <property type="protein sequence ID" value="QPS83479.1"/>
    <property type="molecule type" value="Genomic_DNA"/>
</dbReference>
<dbReference type="KEGG" id="dla:I6G47_16270"/>
<protein>
    <recommendedName>
        <fullName evidence="5">3TM holin, Phage_holin_3</fullName>
    </recommendedName>
</protein>
<feature type="transmembrane region" description="Helical" evidence="1">
    <location>
        <begin position="6"/>
        <end position="29"/>
    </location>
</feature>
<dbReference type="AlphaFoldDB" id="A0A7T3DBW3"/>
<organism evidence="2 4">
    <name type="scientific">Delftia lacustris</name>
    <dbReference type="NCBI Taxonomy" id="558537"/>
    <lineage>
        <taxon>Bacteria</taxon>
        <taxon>Pseudomonadati</taxon>
        <taxon>Pseudomonadota</taxon>
        <taxon>Betaproteobacteria</taxon>
        <taxon>Burkholderiales</taxon>
        <taxon>Comamonadaceae</taxon>
        <taxon>Delftia</taxon>
    </lineage>
</organism>
<evidence type="ECO:0000313" key="2">
    <source>
        <dbReference type="EMBL" id="QPS78589.1"/>
    </source>
</evidence>
<accession>A0A7T3DBW3</accession>
<evidence type="ECO:0008006" key="5">
    <source>
        <dbReference type="Google" id="ProtNLM"/>
    </source>
</evidence>
<dbReference type="RefSeq" id="WP_016453107.1">
    <property type="nucleotide sequence ID" value="NZ_CP065748.1"/>
</dbReference>